<dbReference type="EMBL" id="MLYV02000656">
    <property type="protein sequence ID" value="PSR80360.1"/>
    <property type="molecule type" value="Genomic_DNA"/>
</dbReference>
<feature type="region of interest" description="Disordered" evidence="1">
    <location>
        <begin position="154"/>
        <end position="223"/>
    </location>
</feature>
<feature type="region of interest" description="Disordered" evidence="1">
    <location>
        <begin position="16"/>
        <end position="90"/>
    </location>
</feature>
<evidence type="ECO:0000256" key="1">
    <source>
        <dbReference type="SAM" id="MobiDB-lite"/>
    </source>
</evidence>
<organism evidence="2 3">
    <name type="scientific">Hermanssonia centrifuga</name>
    <dbReference type="NCBI Taxonomy" id="98765"/>
    <lineage>
        <taxon>Eukaryota</taxon>
        <taxon>Fungi</taxon>
        <taxon>Dikarya</taxon>
        <taxon>Basidiomycota</taxon>
        <taxon>Agaricomycotina</taxon>
        <taxon>Agaricomycetes</taxon>
        <taxon>Polyporales</taxon>
        <taxon>Meruliaceae</taxon>
        <taxon>Hermanssonia</taxon>
    </lineage>
</organism>
<feature type="compositionally biased region" description="Low complexity" evidence="1">
    <location>
        <begin position="48"/>
        <end position="57"/>
    </location>
</feature>
<dbReference type="OrthoDB" id="2507743at2759"/>
<name>A0A2R6NYH3_9APHY</name>
<evidence type="ECO:0000313" key="2">
    <source>
        <dbReference type="EMBL" id="PSR80360.1"/>
    </source>
</evidence>
<feature type="compositionally biased region" description="Polar residues" evidence="1">
    <location>
        <begin position="173"/>
        <end position="189"/>
    </location>
</feature>
<protein>
    <submittedName>
        <fullName evidence="2">Uncharacterized protein</fullName>
    </submittedName>
</protein>
<comment type="caution">
    <text evidence="2">The sequence shown here is derived from an EMBL/GenBank/DDBJ whole genome shotgun (WGS) entry which is preliminary data.</text>
</comment>
<keyword evidence="3" id="KW-1185">Reference proteome</keyword>
<dbReference type="AlphaFoldDB" id="A0A2R6NYH3"/>
<gene>
    <name evidence="2" type="ORF">PHLCEN_2v6745</name>
</gene>
<feature type="compositionally biased region" description="Basic residues" evidence="1">
    <location>
        <begin position="190"/>
        <end position="211"/>
    </location>
</feature>
<feature type="compositionally biased region" description="Polar residues" evidence="1">
    <location>
        <begin position="306"/>
        <end position="315"/>
    </location>
</feature>
<sequence>MPFPFSFKFSVPGVANPFTASTTHPAPGLSESVDGMHASVKTDRNLRRPPSSSSSLAPPQPLSRKRGWVPSSSEISIPQAVSASTNGYLDTPAKYRDMAHRSQEDEVEEMVADLPPPKRRKTLAGSIVSTAVSAALIGTAVGLTVYRLWRNRGKNPETLPPPPYEQGEWVPPSDSSHSSTARATPSTPHLKSKKQNRHTTHKRVIPRRKAPRAQPPVVAPHAPAAVPPSLLPSVAPEFQFGVPEPTQLEEENVDMDDQMDWMGDQLAKLIEQGKRALGSEIVVMSEAKEDAVDNGLGDWVEEDNNRMSASTSGSLRSRRRMRPSNIGIHSPPPTYASPKTTPITKSFNIHSRESSSTPLSVPNSPKRSGRRMSVSSGHSFVSQTIREDEATLEPELREAMERARQTYLQRKQQASETS</sequence>
<dbReference type="STRING" id="98765.A0A2R6NYH3"/>
<feature type="compositionally biased region" description="Polar residues" evidence="1">
    <location>
        <begin position="373"/>
        <end position="384"/>
    </location>
</feature>
<accession>A0A2R6NYH3</accession>
<feature type="region of interest" description="Disordered" evidence="1">
    <location>
        <begin position="299"/>
        <end position="392"/>
    </location>
</feature>
<feature type="compositionally biased region" description="Polar residues" evidence="1">
    <location>
        <begin position="70"/>
        <end position="88"/>
    </location>
</feature>
<evidence type="ECO:0000313" key="3">
    <source>
        <dbReference type="Proteomes" id="UP000186601"/>
    </source>
</evidence>
<feature type="compositionally biased region" description="Polar residues" evidence="1">
    <location>
        <begin position="337"/>
        <end position="366"/>
    </location>
</feature>
<reference evidence="2 3" key="1">
    <citation type="submission" date="2018-02" db="EMBL/GenBank/DDBJ databases">
        <title>Genome sequence of the basidiomycete white-rot fungus Phlebia centrifuga.</title>
        <authorList>
            <person name="Granchi Z."/>
            <person name="Peng M."/>
            <person name="de Vries R.P."/>
            <person name="Hilden K."/>
            <person name="Makela M.R."/>
            <person name="Grigoriev I."/>
            <person name="Riley R."/>
        </authorList>
    </citation>
    <scope>NUCLEOTIDE SEQUENCE [LARGE SCALE GENOMIC DNA]</scope>
    <source>
        <strain evidence="2 3">FBCC195</strain>
    </source>
</reference>
<dbReference type="Proteomes" id="UP000186601">
    <property type="component" value="Unassembled WGS sequence"/>
</dbReference>
<proteinExistence type="predicted"/>